<protein>
    <submittedName>
        <fullName evidence="6">Ig-like domain-containing protein</fullName>
    </submittedName>
</protein>
<dbReference type="SUPFAM" id="SSF49265">
    <property type="entry name" value="Fibronectin type III"/>
    <property type="match status" value="1"/>
</dbReference>
<accession>A0ABS9VT73</accession>
<feature type="region of interest" description="Disordered" evidence="3">
    <location>
        <begin position="385"/>
        <end position="410"/>
    </location>
</feature>
<dbReference type="SMART" id="SM00060">
    <property type="entry name" value="FN3"/>
    <property type="match status" value="2"/>
</dbReference>
<feature type="compositionally biased region" description="Basic and acidic residues" evidence="3">
    <location>
        <begin position="1957"/>
        <end position="1971"/>
    </location>
</feature>
<evidence type="ECO:0000313" key="7">
    <source>
        <dbReference type="Proteomes" id="UP000710815"/>
    </source>
</evidence>
<evidence type="ECO:0000256" key="1">
    <source>
        <dbReference type="ARBA" id="ARBA00023295"/>
    </source>
</evidence>
<keyword evidence="4" id="KW-1133">Transmembrane helix</keyword>
<keyword evidence="1" id="KW-0378">Hydrolase</keyword>
<dbReference type="Gene3D" id="2.60.40.10">
    <property type="entry name" value="Immunoglobulins"/>
    <property type="match status" value="2"/>
</dbReference>
<dbReference type="Pfam" id="PF17963">
    <property type="entry name" value="Big_9"/>
    <property type="match status" value="6"/>
</dbReference>
<dbReference type="Gene3D" id="2.60.40.3440">
    <property type="match status" value="1"/>
</dbReference>
<keyword evidence="4" id="KW-0472">Membrane</keyword>
<keyword evidence="1" id="KW-0326">Glycosidase</keyword>
<dbReference type="InterPro" id="IPR036116">
    <property type="entry name" value="FN3_sf"/>
</dbReference>
<dbReference type="Proteomes" id="UP000710815">
    <property type="component" value="Unassembled WGS sequence"/>
</dbReference>
<comment type="caution">
    <text evidence="6">The sequence shown here is derived from an EMBL/GenBank/DDBJ whole genome shotgun (WGS) entry which is preliminary data.</text>
</comment>
<feature type="transmembrane region" description="Helical" evidence="4">
    <location>
        <begin position="25"/>
        <end position="46"/>
    </location>
</feature>
<feature type="compositionally biased region" description="Basic and acidic residues" evidence="3">
    <location>
        <begin position="1999"/>
        <end position="2008"/>
    </location>
</feature>
<name>A0ABS9VT73_9BIFI</name>
<evidence type="ECO:0000259" key="5">
    <source>
        <dbReference type="PROSITE" id="PS50853"/>
    </source>
</evidence>
<dbReference type="InterPro" id="IPR011044">
    <property type="entry name" value="Quino_amine_DH_bsu"/>
</dbReference>
<organism evidence="6 7">
    <name type="scientific">Bifidobacterium amazonense</name>
    <dbReference type="NCBI Taxonomy" id="2809027"/>
    <lineage>
        <taxon>Bacteria</taxon>
        <taxon>Bacillati</taxon>
        <taxon>Actinomycetota</taxon>
        <taxon>Actinomycetes</taxon>
        <taxon>Bifidobacteriales</taxon>
        <taxon>Bifidobacteriaceae</taxon>
        <taxon>Bifidobacterium</taxon>
    </lineage>
</organism>
<dbReference type="InterPro" id="IPR013783">
    <property type="entry name" value="Ig-like_fold"/>
</dbReference>
<keyword evidence="4" id="KW-0812">Transmembrane</keyword>
<dbReference type="CDD" id="cd00063">
    <property type="entry name" value="FN3"/>
    <property type="match status" value="2"/>
</dbReference>
<dbReference type="InterPro" id="IPR003961">
    <property type="entry name" value="FN3_dom"/>
</dbReference>
<evidence type="ECO:0000313" key="6">
    <source>
        <dbReference type="EMBL" id="MCH9275288.1"/>
    </source>
</evidence>
<reference evidence="6 7" key="2">
    <citation type="journal article" date="2021" name="Syst. Appl. Microbiol.">
        <title>Phylogenetic classification of ten novel species belonging to the genus Bifidobacterium comprising B. phasiani sp. nov., B. pongonis sp. nov., B. saguinibicoloris sp. nov., B. colobi sp. nov., B. simiiventris sp. nov., B. santillanense sp. nov., B. miconis sp. nov., B. amazonense sp. nov., B. pluvialisilvae sp. nov., and B. miconisargentati sp. nov.</title>
        <authorList>
            <person name="Lugli G.A."/>
            <person name="Calvete-Torre I."/>
            <person name="Alessandri G."/>
            <person name="Milani C."/>
            <person name="Turroni F."/>
            <person name="Laiolo P."/>
            <person name="Ossiprandi M.C."/>
            <person name="Margolles A."/>
            <person name="Ruiz L."/>
            <person name="Ventura M."/>
        </authorList>
    </citation>
    <scope>NUCLEOTIDE SEQUENCE [LARGE SCALE GENOMIC DNA]</scope>
    <source>
        <strain evidence="6 7">MA1</strain>
    </source>
</reference>
<feature type="domain" description="Fibronectin type-III" evidence="5">
    <location>
        <begin position="1584"/>
        <end position="1678"/>
    </location>
</feature>
<keyword evidence="2" id="KW-0624">Polysaccharide degradation</keyword>
<feature type="region of interest" description="Disordered" evidence="3">
    <location>
        <begin position="1942"/>
        <end position="2037"/>
    </location>
</feature>
<evidence type="ECO:0000256" key="2">
    <source>
        <dbReference type="ARBA" id="ARBA00023326"/>
    </source>
</evidence>
<dbReference type="EMBL" id="JAFEJT020000008">
    <property type="protein sequence ID" value="MCH9275288.1"/>
    <property type="molecule type" value="Genomic_DNA"/>
</dbReference>
<feature type="compositionally biased region" description="Basic and acidic residues" evidence="3">
    <location>
        <begin position="274"/>
        <end position="285"/>
    </location>
</feature>
<dbReference type="PROSITE" id="PS50853">
    <property type="entry name" value="FN3"/>
    <property type="match status" value="2"/>
</dbReference>
<feature type="region of interest" description="Disordered" evidence="3">
    <location>
        <begin position="274"/>
        <end position="296"/>
    </location>
</feature>
<sequence length="2062" mass="212239">MFVPLRFRRRADAPRRRPRTGRDRLAFRLALSCVLAIAVAAVWMHAAANRQVTLDDGTVWVTSLQDRRIARFNVRIGEADATLPVDAARFDVAQHGDDMLLTDGTQATRIAASSLSEDGVAATDPDMTTLLGAGTIALVDTASGRVWSGRADEIKSIGPRSSDPQLELGEGGRAAVTYDGALYGYRPRDGAVLRIAKPGARARRVASIGDGSTPAANDFTVVCGIPVVSVGGDVHWPSGNASTGEDRLLLQAPSVDEERSCRLAAAGRDGLHLIDLTGRDGEPRETTSAGASAEPARPVSVSGCVHAAWSRATDNYLRVCAGDGTVSTADPHGGFETLDTVGVTSDLVFRANHRHALLNDVANGVVWNPADSTQAIGVQWNVAGADESEERAGNDRSTNGQREFSPTCSAESGAIRAVDDELGARAGHMQILDVLRNDEQTDCSVLRIASADVSDGSALVVRPILAGRYLQLDASGAKPGTETISYTIDDGRGQTSTATATLDLVEADGNHAPAQVDAPIEYDVEQGAVYTVNALAGFLDADGDPLSLVAAAPHGQAGASVSARADGRLVFDAGAMESGRIGVELMVSDGRDTCFGTVYFSVRPAGTLAATVDAASVQTTPGTAVLVDLEPHVHPTSAGSVSLVAADAPAGTSVTMEAGLSFSFSTMREGTHYVPYTVMQGDMPTAGLARIEVAYASGRTAMPVAANDVALLGADGTAIVEPLSNDIDPMGGVLSVTSVHADADSGISAGLVAHRRVYLTARRTPTAPVRVIYTVANAAGSSTGTIILHPPASSSSTAAPTAPDLDMTVRTGGIASVDVLDRVLHVDGTDVTLLDELQYDRDSFRGLAFVSDGGIRYQAGDEAGEYRLAYTVRDGSGATASGTLTIAVHAGDADGKAAPAPRNVEAQVAAGHTTQVAIPLSGIDEDGDDVVLLGLGNTAPSLGRVTEVGANHLTYEAYADSAGTDTFSYAVEDWTGQRVQATVRVGVFPGSARSGVVARDDTITLRPGTRAAVPVTVNDIAADGVELSVDDHLDMQGLDDAHVNGTTIELTAPRVAGTAYVTYTVRDQAGLCDTATLAVTVDDRAAIEPPAAYDYRVPATATIDRRTVEVDVAQWIANPSGSADELAVSVDPSAGDHARMAGNGSSTISIDLTDSARAVPYTVTNTTHGISSTAFVHVPAYGVFPPVLRPKAPALSVNAKETIVISIADHVRVGAGKTAYVGSPELTSATKSDGGSLVVDDQTLRFTAAAGYAGPASITFTATDAKPGDTARIVNSAVITLPITVIGRQTPAPTFTPASIDLEAGGRRSIDLRALTTAPAGYATAGRKPEYSYSGGLISDTVSANVDGTGLLSVEAADDARPGDTVTVPVSVHHAAGVVRAEMTVRVTASTRPTARVKGIAVRIESGSDVSIDPLSDAYNPFPGTPLELVGCDLEPGSSLTVDGCDGSGPLSIGVPEGTGAMSAVVRFTVEDATHDPDRRVDGAINVSVADVPGPPLPSPVSGQPEDGAVSLSWTPGPANGSPIVEYAVSWDGDERTCGSATVCRVTGLSNGRPYTFTIRARNEVGWSAPSAAVHATPDRLPAAPGEVTVTAGYHVAVVRWRAPDYSGSEPDGYTVTLSSSAGGYSVTRTVRGLDATFAVPDEAITDGAAFRASVSARNRVGEGPSGVSSAPARPWGDPAPIAVSLTSTDRKGGMRVAVTLGDLRNAGCGGIAISGGTTASLDCSSPSVSFTADRSQLGRRLHVVATLAPAAPGASPTSATSADVVVGYDVEAPSSPSFSCKDAVCTASWTTKGAFDAFAVSASGFPEQVVEGPSAAFTLQPWQTFSGFRVRQMLNGMSGPEAESGGQPYVHRVKAVIELPVNVSWSADTADLIDVNGGGVKAWGRDVSAYMVVTPEDGPSCMMRWNGGSQKLDASRCRIGQAASYAWAVRVMSNVGETGIEHEERGGFVQGFRVGSGKEEPEGPGDKDDKDDKDETEDKEGKNETEETEGGSGTAGKGDGDGDRETAEGGQGTVEGGGDGDRNETSGMPSAGLAAAATPAFSVPTFSESVIQHARDQPAKE</sequence>
<keyword evidence="7" id="KW-1185">Reference proteome</keyword>
<dbReference type="Pfam" id="PF00041">
    <property type="entry name" value="fn3"/>
    <property type="match status" value="1"/>
</dbReference>
<feature type="compositionally biased region" description="Polar residues" evidence="3">
    <location>
        <begin position="395"/>
        <end position="410"/>
    </location>
</feature>
<keyword evidence="2" id="KW-0119">Carbohydrate metabolism</keyword>
<proteinExistence type="predicted"/>
<gene>
    <name evidence="6" type="ORF">JS533_003225</name>
</gene>
<evidence type="ECO:0000256" key="4">
    <source>
        <dbReference type="SAM" id="Phobius"/>
    </source>
</evidence>
<evidence type="ECO:0000256" key="3">
    <source>
        <dbReference type="SAM" id="MobiDB-lite"/>
    </source>
</evidence>
<reference evidence="6 7" key="1">
    <citation type="journal article" date="2021" name="Environ. Microbiol.">
        <title>Genetic insights into the dark matter of the mammalian gut microbiota through targeted genome reconstruction.</title>
        <authorList>
            <person name="Lugli G.A."/>
            <person name="Alessandri G."/>
            <person name="Milani C."/>
            <person name="Viappiani A."/>
            <person name="Fontana F."/>
            <person name="Tarracchini C."/>
            <person name="Mancabelli L."/>
            <person name="Argentini C."/>
            <person name="Ruiz L."/>
            <person name="Margolles A."/>
            <person name="van Sinderen D."/>
            <person name="Turroni F."/>
            <person name="Ventura M."/>
        </authorList>
    </citation>
    <scope>NUCLEOTIDE SEQUENCE [LARGE SCALE GENOMIC DNA]</scope>
    <source>
        <strain evidence="6 7">MA1</strain>
    </source>
</reference>
<dbReference type="SUPFAM" id="SSF50969">
    <property type="entry name" value="YVTN repeat-like/Quinoprotein amine dehydrogenase"/>
    <property type="match status" value="1"/>
</dbReference>
<dbReference type="RefSeq" id="WP_241513092.1">
    <property type="nucleotide sequence ID" value="NZ_JAFEJT020000008.1"/>
</dbReference>
<feature type="domain" description="Fibronectin type-III" evidence="5">
    <location>
        <begin position="1492"/>
        <end position="1581"/>
    </location>
</feature>